<evidence type="ECO:0008006" key="3">
    <source>
        <dbReference type="Google" id="ProtNLM"/>
    </source>
</evidence>
<reference evidence="1 2" key="1">
    <citation type="journal article" date="2016" name="Nat. Commun.">
        <title>Thousands of microbial genomes shed light on interconnected biogeochemical processes in an aquifer system.</title>
        <authorList>
            <person name="Anantharaman K."/>
            <person name="Brown C.T."/>
            <person name="Hug L.A."/>
            <person name="Sharon I."/>
            <person name="Castelle C.J."/>
            <person name="Probst A.J."/>
            <person name="Thomas B.C."/>
            <person name="Singh A."/>
            <person name="Wilkins M.J."/>
            <person name="Karaoz U."/>
            <person name="Brodie E.L."/>
            <person name="Williams K.H."/>
            <person name="Hubbard S.S."/>
            <person name="Banfield J.F."/>
        </authorList>
    </citation>
    <scope>NUCLEOTIDE SEQUENCE [LARGE SCALE GENOMIC DNA]</scope>
</reference>
<proteinExistence type="predicted"/>
<sequence length="401" mass="45318">MQVIYYYNDPPQTFSKSIFLAGPSPRTPETKSWRPEALRILEAKRFDGVVYVPEPINGNDKSKYDWERAPKWEHKMIDVSDVVLFWIPRDIKPGENGEPILPGFTTNVEYGWLCNSGKVVLGCPPNAPKTRYLTNTMAGRFHVPVFDSLETTIDKALAMIGEGAERTGGERQIPLFIWRHRAFQNWYQAQTGAGNRLDGASVEWLSRVTSKPEAVFAFAIRPNVYIASENRNKVNDPVVFRLDISSVVLYRKRTNLLDTEIVIIREFRSAASTQDGFIWELPGGSSPFITDPLEVAVEEVKEEVGLEIASSRLAYVGSRQMAGTLSEHKSHTYAAELTEDELAWLKTQKDIPHGSDYPHNPTGERAYTEVLTLRKIADRGLADWANYGMICEVIFKETDNV</sequence>
<dbReference type="EMBL" id="MGJP01000007">
    <property type="protein sequence ID" value="OGN10448.1"/>
    <property type="molecule type" value="Genomic_DNA"/>
</dbReference>
<accession>A0A1F8FD08</accession>
<dbReference type="InterPro" id="IPR015797">
    <property type="entry name" value="NUDIX_hydrolase-like_dom_sf"/>
</dbReference>
<dbReference type="Gene3D" id="3.40.50.450">
    <property type="match status" value="1"/>
</dbReference>
<comment type="caution">
    <text evidence="1">The sequence shown here is derived from an EMBL/GenBank/DDBJ whole genome shotgun (WGS) entry which is preliminary data.</text>
</comment>
<dbReference type="Pfam" id="PF15891">
    <property type="entry name" value="Nuc_deoxyri_tr2"/>
    <property type="match status" value="1"/>
</dbReference>
<organism evidence="1 2">
    <name type="scientific">Candidatus Yanofskybacteria bacterium RIFCSPHIGHO2_02_FULL_41_11</name>
    <dbReference type="NCBI Taxonomy" id="1802675"/>
    <lineage>
        <taxon>Bacteria</taxon>
        <taxon>Candidatus Yanofskyibacteriota</taxon>
    </lineage>
</organism>
<gene>
    <name evidence="1" type="ORF">A3J46_04960</name>
</gene>
<protein>
    <recommendedName>
        <fullName evidence="3">Nudix hydrolase domain-containing protein</fullName>
    </recommendedName>
</protein>
<dbReference type="InterPro" id="IPR039470">
    <property type="entry name" value="Nuc_deoxyri_tr2"/>
</dbReference>
<dbReference type="Gene3D" id="3.90.79.10">
    <property type="entry name" value="Nucleoside Triphosphate Pyrophosphohydrolase"/>
    <property type="match status" value="1"/>
</dbReference>
<dbReference type="Proteomes" id="UP000177167">
    <property type="component" value="Unassembled WGS sequence"/>
</dbReference>
<evidence type="ECO:0000313" key="1">
    <source>
        <dbReference type="EMBL" id="OGN10448.1"/>
    </source>
</evidence>
<dbReference type="AlphaFoldDB" id="A0A1F8FD08"/>
<name>A0A1F8FD08_9BACT</name>
<dbReference type="SUPFAM" id="SSF55811">
    <property type="entry name" value="Nudix"/>
    <property type="match status" value="1"/>
</dbReference>
<evidence type="ECO:0000313" key="2">
    <source>
        <dbReference type="Proteomes" id="UP000177167"/>
    </source>
</evidence>